<dbReference type="EMBL" id="BAABHS010000005">
    <property type="protein sequence ID" value="GAA4956857.1"/>
    <property type="molecule type" value="Genomic_DNA"/>
</dbReference>
<dbReference type="SUPFAM" id="SSF53474">
    <property type="entry name" value="alpha/beta-Hydrolases"/>
    <property type="match status" value="1"/>
</dbReference>
<sequence>MKAAAEPSPATDTATTGALAVDGAVLHYQLRGSGPLLLIAQSGEGDADRSNDMAAHLADSYTVLTYDRRGLSRSRPADPTVGASLARHADDAHRLLTAVTDRPALMLGCSLGASIGLHLAVAHPEQIAVLIAHEPVTPRLLPAAERARHEHELAELQDIYRHGGLAAAFPAIARVLGIDPKSRDVEPDLTPQPLDAGRRANFAYFIEHDFTAVVHDTLDVAALARTSTRVIPAVGAATPHTVFDHQCATALAALTRTTTVTLPGGHNGNTTHPRAYAARLRALLADAA</sequence>
<gene>
    <name evidence="2" type="ORF">GCM10023205_18960</name>
</gene>
<dbReference type="InterPro" id="IPR000073">
    <property type="entry name" value="AB_hydrolase_1"/>
</dbReference>
<dbReference type="RefSeq" id="WP_345674892.1">
    <property type="nucleotide sequence ID" value="NZ_BAABHS010000005.1"/>
</dbReference>
<evidence type="ECO:0000313" key="2">
    <source>
        <dbReference type="EMBL" id="GAA4956857.1"/>
    </source>
</evidence>
<organism evidence="2 3">
    <name type="scientific">Yinghuangia aomiensis</name>
    <dbReference type="NCBI Taxonomy" id="676205"/>
    <lineage>
        <taxon>Bacteria</taxon>
        <taxon>Bacillati</taxon>
        <taxon>Actinomycetota</taxon>
        <taxon>Actinomycetes</taxon>
        <taxon>Kitasatosporales</taxon>
        <taxon>Streptomycetaceae</taxon>
        <taxon>Yinghuangia</taxon>
    </lineage>
</organism>
<dbReference type="InterPro" id="IPR050471">
    <property type="entry name" value="AB_hydrolase"/>
</dbReference>
<proteinExistence type="predicted"/>
<reference evidence="3" key="1">
    <citation type="journal article" date="2019" name="Int. J. Syst. Evol. Microbiol.">
        <title>The Global Catalogue of Microorganisms (GCM) 10K type strain sequencing project: providing services to taxonomists for standard genome sequencing and annotation.</title>
        <authorList>
            <consortium name="The Broad Institute Genomics Platform"/>
            <consortium name="The Broad Institute Genome Sequencing Center for Infectious Disease"/>
            <person name="Wu L."/>
            <person name="Ma J."/>
        </authorList>
    </citation>
    <scope>NUCLEOTIDE SEQUENCE [LARGE SCALE GENOMIC DNA]</scope>
    <source>
        <strain evidence="3">JCM 17986</strain>
    </source>
</reference>
<dbReference type="Gene3D" id="3.40.50.1820">
    <property type="entry name" value="alpha/beta hydrolase"/>
    <property type="match status" value="1"/>
</dbReference>
<dbReference type="PANTHER" id="PTHR43433">
    <property type="entry name" value="HYDROLASE, ALPHA/BETA FOLD FAMILY PROTEIN"/>
    <property type="match status" value="1"/>
</dbReference>
<dbReference type="GO" id="GO:0016787">
    <property type="term" value="F:hydrolase activity"/>
    <property type="evidence" value="ECO:0007669"/>
    <property type="project" value="UniProtKB-KW"/>
</dbReference>
<keyword evidence="3" id="KW-1185">Reference proteome</keyword>
<dbReference type="Pfam" id="PF00561">
    <property type="entry name" value="Abhydrolase_1"/>
    <property type="match status" value="1"/>
</dbReference>
<evidence type="ECO:0000313" key="3">
    <source>
        <dbReference type="Proteomes" id="UP001500466"/>
    </source>
</evidence>
<accession>A0ABP9GY88</accession>
<comment type="caution">
    <text evidence="2">The sequence shown here is derived from an EMBL/GenBank/DDBJ whole genome shotgun (WGS) entry which is preliminary data.</text>
</comment>
<dbReference type="InterPro" id="IPR029058">
    <property type="entry name" value="AB_hydrolase_fold"/>
</dbReference>
<feature type="domain" description="AB hydrolase-1" evidence="1">
    <location>
        <begin position="42"/>
        <end position="140"/>
    </location>
</feature>
<keyword evidence="2" id="KW-0378">Hydrolase</keyword>
<evidence type="ECO:0000259" key="1">
    <source>
        <dbReference type="Pfam" id="PF00561"/>
    </source>
</evidence>
<dbReference type="Proteomes" id="UP001500466">
    <property type="component" value="Unassembled WGS sequence"/>
</dbReference>
<name>A0ABP9GY88_9ACTN</name>
<protein>
    <submittedName>
        <fullName evidence="2">Alpha/beta hydrolase</fullName>
    </submittedName>
</protein>
<dbReference type="PANTHER" id="PTHR43433:SF5">
    <property type="entry name" value="AB HYDROLASE-1 DOMAIN-CONTAINING PROTEIN"/>
    <property type="match status" value="1"/>
</dbReference>